<sequence length="337" mass="39838">MTYDILCELKNTIFYQPFCTYTENLNSDYFKKINYPMDLFIVNSKLENNQYSNEKEFENDVCLIFNNYCSIYDIGSEMYHLGRSLECIFNEKFKKFKNQTKQEQRSRKQDNDDNMNDLSIDNFISGNIERFNKIFKKKLSTRSQMSLSLANEPVLQGIFEFSLPSKYRIPELCLVMNKNVRKGNGRFGFVDMFVLEDETNVIIESKYIQLVGLLRDINEKQTKTFSSIELSKLDKIIEKEDEKNKSFNYLNSLMIRFGSEYINIKPKDPSESIRILGIWFNVNDDKNFVLNQAKSEVKKLIENIKHKRITDKQLQYVFNALIIPTIEYRAQVTILND</sequence>
<dbReference type="Gene3D" id="1.20.920.10">
    <property type="entry name" value="Bromodomain-like"/>
    <property type="match status" value="1"/>
</dbReference>
<dbReference type="PROSITE" id="PS50014">
    <property type="entry name" value="BROMODOMAIN_2"/>
    <property type="match status" value="1"/>
</dbReference>
<dbReference type="VEuPathDB" id="FungiDB:FUN_017808"/>
<dbReference type="VEuPathDB" id="FungiDB:RhiirA1_475868"/>
<dbReference type="Proteomes" id="UP000232722">
    <property type="component" value="Unassembled WGS sequence"/>
</dbReference>
<dbReference type="EMBL" id="LLXJ01001866">
    <property type="protein sequence ID" value="PKC00451.1"/>
    <property type="molecule type" value="Genomic_DNA"/>
</dbReference>
<evidence type="ECO:0000256" key="1">
    <source>
        <dbReference type="ARBA" id="ARBA00023117"/>
    </source>
</evidence>
<dbReference type="AlphaFoldDB" id="A0A2N0P0V6"/>
<keyword evidence="1 2" id="KW-0103">Bromodomain</keyword>
<name>A0A2N0P0V6_9GLOM</name>
<reference evidence="4 5" key="2">
    <citation type="submission" date="2017-09" db="EMBL/GenBank/DDBJ databases">
        <title>Extensive intraspecific genome diversity in a model arbuscular mycorrhizal fungus.</title>
        <authorList>
            <person name="Chen E.C."/>
            <person name="Morin E."/>
            <person name="Beaudet D."/>
            <person name="Noel J."/>
            <person name="Ndikumana S."/>
            <person name="Charron P."/>
            <person name="St-Onge C."/>
            <person name="Giorgi J."/>
            <person name="Grigoriev I.V."/>
            <person name="Roux C."/>
            <person name="Martin F.M."/>
            <person name="Corradi N."/>
        </authorList>
    </citation>
    <scope>NUCLEOTIDE SEQUENCE [LARGE SCALE GENOMIC DNA]</scope>
    <source>
        <strain evidence="4 5">A5</strain>
    </source>
</reference>
<dbReference type="GO" id="GO:0006325">
    <property type="term" value="P:chromatin organization"/>
    <property type="evidence" value="ECO:0007669"/>
    <property type="project" value="UniProtKB-ARBA"/>
</dbReference>
<evidence type="ECO:0000313" key="4">
    <source>
        <dbReference type="EMBL" id="PKC00451.1"/>
    </source>
</evidence>
<dbReference type="SMART" id="SM00297">
    <property type="entry name" value="BROMO"/>
    <property type="match status" value="1"/>
</dbReference>
<proteinExistence type="predicted"/>
<dbReference type="SUPFAM" id="SSF47370">
    <property type="entry name" value="Bromodomain"/>
    <property type="match status" value="1"/>
</dbReference>
<evidence type="ECO:0000256" key="2">
    <source>
        <dbReference type="PROSITE-ProRule" id="PRU00035"/>
    </source>
</evidence>
<dbReference type="PRINTS" id="PR00503">
    <property type="entry name" value="BROMODOMAIN"/>
</dbReference>
<gene>
    <name evidence="4" type="ORF">RhiirA5_428175</name>
</gene>
<dbReference type="InterPro" id="IPR036427">
    <property type="entry name" value="Bromodomain-like_sf"/>
</dbReference>
<organism evidence="4 5">
    <name type="scientific">Rhizophagus irregularis</name>
    <dbReference type="NCBI Taxonomy" id="588596"/>
    <lineage>
        <taxon>Eukaryota</taxon>
        <taxon>Fungi</taxon>
        <taxon>Fungi incertae sedis</taxon>
        <taxon>Mucoromycota</taxon>
        <taxon>Glomeromycotina</taxon>
        <taxon>Glomeromycetes</taxon>
        <taxon>Glomerales</taxon>
        <taxon>Glomeraceae</taxon>
        <taxon>Rhizophagus</taxon>
    </lineage>
</organism>
<dbReference type="PANTHER" id="PTHR45926">
    <property type="entry name" value="OSJNBA0053K19.4 PROTEIN"/>
    <property type="match status" value="1"/>
</dbReference>
<feature type="domain" description="Bromo" evidence="3">
    <location>
        <begin position="14"/>
        <end position="79"/>
    </location>
</feature>
<protein>
    <recommendedName>
        <fullName evidence="3">Bromo domain-containing protein</fullName>
    </recommendedName>
</protein>
<accession>A0A2N0P0V6</accession>
<dbReference type="Pfam" id="PF00439">
    <property type="entry name" value="Bromodomain"/>
    <property type="match status" value="1"/>
</dbReference>
<dbReference type="InterPro" id="IPR001487">
    <property type="entry name" value="Bromodomain"/>
</dbReference>
<evidence type="ECO:0000313" key="5">
    <source>
        <dbReference type="Proteomes" id="UP000232722"/>
    </source>
</evidence>
<comment type="caution">
    <text evidence="4">The sequence shown here is derived from an EMBL/GenBank/DDBJ whole genome shotgun (WGS) entry which is preliminary data.</text>
</comment>
<evidence type="ECO:0000259" key="3">
    <source>
        <dbReference type="PROSITE" id="PS50014"/>
    </source>
</evidence>
<dbReference type="VEuPathDB" id="FungiDB:RhiirFUN_019226"/>
<reference evidence="4 5" key="1">
    <citation type="submission" date="2016-04" db="EMBL/GenBank/DDBJ databases">
        <title>Genome analyses suggest a sexual origin of heterokaryosis in a supposedly ancient asexual fungus.</title>
        <authorList>
            <person name="Ropars J."/>
            <person name="Sedzielewska K."/>
            <person name="Noel J."/>
            <person name="Charron P."/>
            <person name="Farinelli L."/>
            <person name="Marton T."/>
            <person name="Kruger M."/>
            <person name="Pelin A."/>
            <person name="Brachmann A."/>
            <person name="Corradi N."/>
        </authorList>
    </citation>
    <scope>NUCLEOTIDE SEQUENCE [LARGE SCALE GENOMIC DNA]</scope>
    <source>
        <strain evidence="4 5">A5</strain>
    </source>
</reference>